<dbReference type="KEGG" id="gms:SOIL9_36820"/>
<dbReference type="AlphaFoldDB" id="A0A6P2D3K1"/>
<evidence type="ECO:0008006" key="3">
    <source>
        <dbReference type="Google" id="ProtNLM"/>
    </source>
</evidence>
<evidence type="ECO:0000313" key="1">
    <source>
        <dbReference type="EMBL" id="VTR94032.1"/>
    </source>
</evidence>
<dbReference type="Proteomes" id="UP000464178">
    <property type="component" value="Chromosome"/>
</dbReference>
<reference evidence="1 2" key="1">
    <citation type="submission" date="2019-05" db="EMBL/GenBank/DDBJ databases">
        <authorList>
            <consortium name="Science for Life Laboratories"/>
        </authorList>
    </citation>
    <scope>NUCLEOTIDE SEQUENCE [LARGE SCALE GENOMIC DNA]</scope>
    <source>
        <strain evidence="1">Soil9</strain>
    </source>
</reference>
<dbReference type="EMBL" id="LR593886">
    <property type="protein sequence ID" value="VTR94032.1"/>
    <property type="molecule type" value="Genomic_DNA"/>
</dbReference>
<protein>
    <recommendedName>
        <fullName evidence="3">DUF4352 domain-containing protein</fullName>
    </recommendedName>
</protein>
<keyword evidence="2" id="KW-1185">Reference proteome</keyword>
<gene>
    <name evidence="1" type="ORF">SOIL9_36820</name>
</gene>
<evidence type="ECO:0000313" key="2">
    <source>
        <dbReference type="Proteomes" id="UP000464178"/>
    </source>
</evidence>
<accession>A0A6P2D3K1</accession>
<sequence length="165" mass="17685">MTTLGAVLDAGRNSWQLKDIRVMVRSALGPIELRGPDNAKRMTKESYLQLSVQIANVGVERDVPLSGWATGLTTDGVRVTDGSGKPLDPAKFEGTFTPDRGRPASRAMPGNASEVRLLFPSPPKKADPIQVHLSGAAIGMPEDIKFRIGATGFQIRPPGSQDIPR</sequence>
<proteinExistence type="predicted"/>
<name>A0A6P2D3K1_9BACT</name>
<organism evidence="1 2">
    <name type="scientific">Gemmata massiliana</name>
    <dbReference type="NCBI Taxonomy" id="1210884"/>
    <lineage>
        <taxon>Bacteria</taxon>
        <taxon>Pseudomonadati</taxon>
        <taxon>Planctomycetota</taxon>
        <taxon>Planctomycetia</taxon>
        <taxon>Gemmatales</taxon>
        <taxon>Gemmataceae</taxon>
        <taxon>Gemmata</taxon>
    </lineage>
</organism>